<dbReference type="Gene3D" id="3.30.200.20">
    <property type="entry name" value="Phosphorylase Kinase, domain 1"/>
    <property type="match status" value="1"/>
</dbReference>
<evidence type="ECO:0000256" key="1">
    <source>
        <dbReference type="ARBA" id="ARBA00022614"/>
    </source>
</evidence>
<protein>
    <recommendedName>
        <fullName evidence="8">Protein kinase domain-containing protein</fullName>
    </recommendedName>
</protein>
<dbReference type="PANTHER" id="PTHR48056:SF81">
    <property type="entry name" value="RECEPTOR PROTEIN-TYROSINE KINASE CEPR1"/>
    <property type="match status" value="1"/>
</dbReference>
<dbReference type="InterPro" id="IPR001611">
    <property type="entry name" value="Leu-rich_rpt"/>
</dbReference>
<keyword evidence="2" id="KW-0677">Repeat</keyword>
<evidence type="ECO:0000256" key="2">
    <source>
        <dbReference type="ARBA" id="ARBA00022737"/>
    </source>
</evidence>
<evidence type="ECO:0000256" key="4">
    <source>
        <dbReference type="ARBA" id="ARBA00022840"/>
    </source>
</evidence>
<dbReference type="Gene3D" id="3.80.10.10">
    <property type="entry name" value="Ribonuclease Inhibitor"/>
    <property type="match status" value="1"/>
</dbReference>
<keyword evidence="3" id="KW-0547">Nucleotide-binding</keyword>
<sequence>MNNLFGQIPPEIVDMGSLKLLQLCNNQLTGSIPTKLRSLKKLNVLALQSNQLTGAIPASLRIWLSRDWMMDSCFKTISVSIVPIKGFLRDGSAAVIKRISKKSCKSDDVVCLQGLNVLASLKHDNLVRLRGFCCSKARGECFLVYDFVPDENLPALS</sequence>
<accession>A0ABR1ZV33</accession>
<evidence type="ECO:0000313" key="7">
    <source>
        <dbReference type="Proteomes" id="UP001472677"/>
    </source>
</evidence>
<gene>
    <name evidence="6" type="ORF">V6N12_073355</name>
</gene>
<dbReference type="InterPro" id="IPR050647">
    <property type="entry name" value="Plant_LRR-RLKs"/>
</dbReference>
<dbReference type="EMBL" id="JBBPBM010001386">
    <property type="protein sequence ID" value="KAK8484574.1"/>
    <property type="molecule type" value="Genomic_DNA"/>
</dbReference>
<evidence type="ECO:0000256" key="3">
    <source>
        <dbReference type="ARBA" id="ARBA00022741"/>
    </source>
</evidence>
<proteinExistence type="predicted"/>
<keyword evidence="7" id="KW-1185">Reference proteome</keyword>
<dbReference type="Pfam" id="PF00560">
    <property type="entry name" value="LRR_1"/>
    <property type="match status" value="1"/>
</dbReference>
<reference evidence="6 7" key="1">
    <citation type="journal article" date="2024" name="G3 (Bethesda)">
        <title>Genome assembly of Hibiscus sabdariffa L. provides insights into metabolisms of medicinal natural products.</title>
        <authorList>
            <person name="Kim T."/>
        </authorList>
    </citation>
    <scope>NUCLEOTIDE SEQUENCE [LARGE SCALE GENOMIC DNA]</scope>
    <source>
        <strain evidence="6">TK-2024</strain>
        <tissue evidence="6">Old leaves</tissue>
    </source>
</reference>
<dbReference type="SUPFAM" id="SSF52058">
    <property type="entry name" value="L domain-like"/>
    <property type="match status" value="1"/>
</dbReference>
<keyword evidence="5" id="KW-0325">Glycoprotein</keyword>
<dbReference type="InterPro" id="IPR032675">
    <property type="entry name" value="LRR_dom_sf"/>
</dbReference>
<dbReference type="PANTHER" id="PTHR48056">
    <property type="entry name" value="LRR RECEPTOR-LIKE SERINE/THREONINE-PROTEIN KINASE-RELATED"/>
    <property type="match status" value="1"/>
</dbReference>
<evidence type="ECO:0000256" key="5">
    <source>
        <dbReference type="ARBA" id="ARBA00023180"/>
    </source>
</evidence>
<organism evidence="6 7">
    <name type="scientific">Hibiscus sabdariffa</name>
    <name type="common">roselle</name>
    <dbReference type="NCBI Taxonomy" id="183260"/>
    <lineage>
        <taxon>Eukaryota</taxon>
        <taxon>Viridiplantae</taxon>
        <taxon>Streptophyta</taxon>
        <taxon>Embryophyta</taxon>
        <taxon>Tracheophyta</taxon>
        <taxon>Spermatophyta</taxon>
        <taxon>Magnoliopsida</taxon>
        <taxon>eudicotyledons</taxon>
        <taxon>Gunneridae</taxon>
        <taxon>Pentapetalae</taxon>
        <taxon>rosids</taxon>
        <taxon>malvids</taxon>
        <taxon>Malvales</taxon>
        <taxon>Malvaceae</taxon>
        <taxon>Malvoideae</taxon>
        <taxon>Hibiscus</taxon>
    </lineage>
</organism>
<keyword evidence="1" id="KW-0433">Leucine-rich repeat</keyword>
<keyword evidence="4" id="KW-0067">ATP-binding</keyword>
<dbReference type="Proteomes" id="UP001472677">
    <property type="component" value="Unassembled WGS sequence"/>
</dbReference>
<evidence type="ECO:0008006" key="8">
    <source>
        <dbReference type="Google" id="ProtNLM"/>
    </source>
</evidence>
<comment type="caution">
    <text evidence="6">The sequence shown here is derived from an EMBL/GenBank/DDBJ whole genome shotgun (WGS) entry which is preliminary data.</text>
</comment>
<evidence type="ECO:0000313" key="6">
    <source>
        <dbReference type="EMBL" id="KAK8484574.1"/>
    </source>
</evidence>
<name>A0ABR1ZV33_9ROSI</name>
<dbReference type="SUPFAM" id="SSF56112">
    <property type="entry name" value="Protein kinase-like (PK-like)"/>
    <property type="match status" value="1"/>
</dbReference>
<dbReference type="InterPro" id="IPR011009">
    <property type="entry name" value="Kinase-like_dom_sf"/>
</dbReference>